<evidence type="ECO:0000256" key="1">
    <source>
        <dbReference type="PROSITE-ProRule" id="PRU00409"/>
    </source>
</evidence>
<dbReference type="InterPro" id="IPR011761">
    <property type="entry name" value="ATP-grasp"/>
</dbReference>
<dbReference type="Gene3D" id="3.30.1490.20">
    <property type="entry name" value="ATP-grasp fold, A domain"/>
    <property type="match status" value="1"/>
</dbReference>
<dbReference type="PANTHER" id="PTHR21621:SF0">
    <property type="entry name" value="BETA-CITRYLGLUTAMATE SYNTHASE B-RELATED"/>
    <property type="match status" value="1"/>
</dbReference>
<dbReference type="Proteomes" id="UP001500236">
    <property type="component" value="Unassembled WGS sequence"/>
</dbReference>
<protein>
    <recommendedName>
        <fullName evidence="3">ATP-grasp domain-containing protein</fullName>
    </recommendedName>
</protein>
<dbReference type="PANTHER" id="PTHR21621">
    <property type="entry name" value="RIBOSOMAL PROTEIN S6 MODIFICATION PROTEIN"/>
    <property type="match status" value="1"/>
</dbReference>
<keyword evidence="1" id="KW-0547">Nucleotide-binding</keyword>
<comment type="caution">
    <text evidence="4">The sequence shown here is derived from an EMBL/GenBank/DDBJ whole genome shotgun (WGS) entry which is preliminary data.</text>
</comment>
<keyword evidence="5" id="KW-1185">Reference proteome</keyword>
<dbReference type="Gene3D" id="3.30.470.20">
    <property type="entry name" value="ATP-grasp fold, B domain"/>
    <property type="match status" value="2"/>
</dbReference>
<evidence type="ECO:0000313" key="5">
    <source>
        <dbReference type="Proteomes" id="UP001500236"/>
    </source>
</evidence>
<proteinExistence type="predicted"/>
<evidence type="ECO:0000259" key="3">
    <source>
        <dbReference type="PROSITE" id="PS50975"/>
    </source>
</evidence>
<evidence type="ECO:0000313" key="4">
    <source>
        <dbReference type="EMBL" id="GAA3074154.1"/>
    </source>
</evidence>
<feature type="domain" description="ATP-grasp" evidence="3">
    <location>
        <begin position="221"/>
        <end position="478"/>
    </location>
</feature>
<reference evidence="5" key="1">
    <citation type="journal article" date="2019" name="Int. J. Syst. Evol. Microbiol.">
        <title>The Global Catalogue of Microorganisms (GCM) 10K type strain sequencing project: providing services to taxonomists for standard genome sequencing and annotation.</title>
        <authorList>
            <consortium name="The Broad Institute Genomics Platform"/>
            <consortium name="The Broad Institute Genome Sequencing Center for Infectious Disease"/>
            <person name="Wu L."/>
            <person name="Ma J."/>
        </authorList>
    </citation>
    <scope>NUCLEOTIDE SEQUENCE [LARGE SCALE GENOMIC DNA]</scope>
    <source>
        <strain evidence="5">JCM 14309</strain>
    </source>
</reference>
<dbReference type="SUPFAM" id="SSF56059">
    <property type="entry name" value="Glutathione synthetase ATP-binding domain-like"/>
    <property type="match status" value="1"/>
</dbReference>
<gene>
    <name evidence="4" type="ORF">GCM10010529_27560</name>
</gene>
<sequence length="758" mass="81800">MTCTCESSRIVVAAPGVHVVGAGCDMAIGIARGDVLGLTRAAGRDVVSIPSAQRWPDVRVTLETGSATGTPSTATLHLCGTGEAEAAERLSEAYAEGLLEAESQTDLIARVQLISDPIGGVALQWDIDDQGGVAELPARPDFVAPGWVERAAPDFAVRSTLRDVTQILEYEARRRGLQVSVLDNNLVLTESQEGRHAYLYSSSDTAPYTAHKGAGNKHLARLLLQRRDVSVAPGVACRREEDFSLAQSLLRKHSRLVVKPSNGSKGRGVTVGVVDEAGLRRAWDLARETAGEKGSVLVEQQFTGSEARFSVVGGAVRGVVRRIPPTLVGDGTSTIQQLLRRRNLERRASPHLWSRLVRMDPHRIDRLAQAGLTLSTVLGIGERYVIDHKAGLSSGAASHEALDETHPSYGDVAVQAVRAIPGLQVAGVDIMAHDFSQPAAPDNYIVVELNHQPGVGGHHFPASGRPRNVVGAILDLHELPSRHRSVGSPSPHSVRPPTGHSQGIVSAKRHPTTMTWAEALESAGFSVEWLAPDYIQAVRGDLVTVVWRGFTMLTGKAGVSLAQSRKAMRHVMAEAGVEYEAEAKTFRRRPKDIEAVAERSRRRLLDAPAVTMQVDAQRPRFVDPNDREAFHRTWRLLCEEGTSGLLVRRHKSSNLWRVLVSHGESVAIIPPSGLTHADTGREWVEAAERAVGAIPGLDVAEAHILADGRAQRSGDETAYELLAIHVNPPVHEFVSHGWGEHGAVVEALVAHHVRALQS</sequence>
<name>A0ABP6M2U8_9MICC</name>
<feature type="region of interest" description="Disordered" evidence="2">
    <location>
        <begin position="482"/>
        <end position="505"/>
    </location>
</feature>
<accession>A0ABP6M2U8</accession>
<dbReference type="PROSITE" id="PS50975">
    <property type="entry name" value="ATP_GRASP"/>
    <property type="match status" value="1"/>
</dbReference>
<dbReference type="EMBL" id="BAAAVT010000021">
    <property type="protein sequence ID" value="GAA3074154.1"/>
    <property type="molecule type" value="Genomic_DNA"/>
</dbReference>
<keyword evidence="1" id="KW-0067">ATP-binding</keyword>
<evidence type="ECO:0000256" key="2">
    <source>
        <dbReference type="SAM" id="MobiDB-lite"/>
    </source>
</evidence>
<dbReference type="InterPro" id="IPR013815">
    <property type="entry name" value="ATP_grasp_subdomain_1"/>
</dbReference>
<organism evidence="4 5">
    <name type="scientific">Nesterenkonia aethiopica</name>
    <dbReference type="NCBI Taxonomy" id="269144"/>
    <lineage>
        <taxon>Bacteria</taxon>
        <taxon>Bacillati</taxon>
        <taxon>Actinomycetota</taxon>
        <taxon>Actinomycetes</taxon>
        <taxon>Micrococcales</taxon>
        <taxon>Micrococcaceae</taxon>
        <taxon>Nesterenkonia</taxon>
    </lineage>
</organism>